<dbReference type="EMBL" id="JACIEV010000003">
    <property type="protein sequence ID" value="MBB4153598.1"/>
    <property type="molecule type" value="Genomic_DNA"/>
</dbReference>
<name>A0A840FI19_9SPHN</name>
<dbReference type="GO" id="GO:0005829">
    <property type="term" value="C:cytosol"/>
    <property type="evidence" value="ECO:0007669"/>
    <property type="project" value="TreeGrafter"/>
</dbReference>
<dbReference type="PANTHER" id="PTHR30231">
    <property type="entry name" value="DNA POLYMERASE III SUBUNIT EPSILON"/>
    <property type="match status" value="1"/>
</dbReference>
<keyword evidence="2" id="KW-0808">Transferase</keyword>
<dbReference type="InterPro" id="IPR036397">
    <property type="entry name" value="RNaseH_sf"/>
</dbReference>
<dbReference type="GO" id="GO:0003887">
    <property type="term" value="F:DNA-directed DNA polymerase activity"/>
    <property type="evidence" value="ECO:0007669"/>
    <property type="project" value="UniProtKB-EC"/>
</dbReference>
<dbReference type="GO" id="GO:0003676">
    <property type="term" value="F:nucleic acid binding"/>
    <property type="evidence" value="ECO:0007669"/>
    <property type="project" value="InterPro"/>
</dbReference>
<protein>
    <submittedName>
        <fullName evidence="2">DNA polymerase-3 subunit epsilon</fullName>
        <ecNumber evidence="2">2.7.7.7</ecNumber>
    </submittedName>
</protein>
<dbReference type="AlphaFoldDB" id="A0A840FI19"/>
<dbReference type="GO" id="GO:0008408">
    <property type="term" value="F:3'-5' exonuclease activity"/>
    <property type="evidence" value="ECO:0007669"/>
    <property type="project" value="TreeGrafter"/>
</dbReference>
<proteinExistence type="predicted"/>
<evidence type="ECO:0000313" key="3">
    <source>
        <dbReference type="Proteomes" id="UP000529795"/>
    </source>
</evidence>
<keyword evidence="2" id="KW-0548">Nucleotidyltransferase</keyword>
<dbReference type="InterPro" id="IPR012337">
    <property type="entry name" value="RNaseH-like_sf"/>
</dbReference>
<keyword evidence="3" id="KW-1185">Reference proteome</keyword>
<feature type="domain" description="Exonuclease" evidence="1">
    <location>
        <begin position="17"/>
        <end position="179"/>
    </location>
</feature>
<evidence type="ECO:0000313" key="2">
    <source>
        <dbReference type="EMBL" id="MBB4153598.1"/>
    </source>
</evidence>
<dbReference type="InterPro" id="IPR013520">
    <property type="entry name" value="Ribonucl_H"/>
</dbReference>
<accession>A0A840FI19</accession>
<organism evidence="2 3">
    <name type="scientific">Sphingomonas jinjuensis</name>
    <dbReference type="NCBI Taxonomy" id="535907"/>
    <lineage>
        <taxon>Bacteria</taxon>
        <taxon>Pseudomonadati</taxon>
        <taxon>Pseudomonadota</taxon>
        <taxon>Alphaproteobacteria</taxon>
        <taxon>Sphingomonadales</taxon>
        <taxon>Sphingomonadaceae</taxon>
        <taxon>Sphingomonas</taxon>
    </lineage>
</organism>
<dbReference type="EC" id="2.7.7.7" evidence="2"/>
<dbReference type="Pfam" id="PF00929">
    <property type="entry name" value="RNase_T"/>
    <property type="match status" value="1"/>
</dbReference>
<evidence type="ECO:0000259" key="1">
    <source>
        <dbReference type="SMART" id="SM00479"/>
    </source>
</evidence>
<dbReference type="SUPFAM" id="SSF53098">
    <property type="entry name" value="Ribonuclease H-like"/>
    <property type="match status" value="1"/>
</dbReference>
<reference evidence="2 3" key="1">
    <citation type="submission" date="2020-08" db="EMBL/GenBank/DDBJ databases">
        <title>Genomic Encyclopedia of Type Strains, Phase IV (KMG-IV): sequencing the most valuable type-strain genomes for metagenomic binning, comparative biology and taxonomic classification.</title>
        <authorList>
            <person name="Goeker M."/>
        </authorList>
    </citation>
    <scope>NUCLEOTIDE SEQUENCE [LARGE SCALE GENOMIC DNA]</scope>
    <source>
        <strain evidence="2 3">YC6723</strain>
    </source>
</reference>
<sequence>MTGRPVTEQAGGIDAPDFVVVDVETSCSQVSSICQIGIVGFKDGRETFAYETLLDPCDRFSSFNTRIHGITADHVIGAPTFADAHAIIAGHLSGRITVAHSLFDKGALAAACLLHRRDPIEATWLDGVRVAKRAWPDLPSHRLNVLTRFLDLPHKHHDALSDARAAGMVIVRAMEHTGMNLAGWLAPSNPPRAKAPPPALDGPLKGERIFILGEARNGPLARRLAGEGARIMAGVGVSTTRLVISDKQPFGRFVTTHAQYRQAVALQGEGVPIAIYNEVDMKCGPSTHAAVVT</sequence>
<gene>
    <name evidence="2" type="ORF">GGQ80_001500</name>
</gene>
<dbReference type="SMART" id="SM00479">
    <property type="entry name" value="EXOIII"/>
    <property type="match status" value="1"/>
</dbReference>
<dbReference type="Proteomes" id="UP000529795">
    <property type="component" value="Unassembled WGS sequence"/>
</dbReference>
<dbReference type="CDD" id="cd06130">
    <property type="entry name" value="DNA_pol_III_epsilon_like"/>
    <property type="match status" value="1"/>
</dbReference>
<dbReference type="PANTHER" id="PTHR30231:SF42">
    <property type="entry name" value="EXONUCLEASE"/>
    <property type="match status" value="1"/>
</dbReference>
<dbReference type="Gene3D" id="3.30.420.10">
    <property type="entry name" value="Ribonuclease H-like superfamily/Ribonuclease H"/>
    <property type="match status" value="1"/>
</dbReference>
<comment type="caution">
    <text evidence="2">The sequence shown here is derived from an EMBL/GenBank/DDBJ whole genome shotgun (WGS) entry which is preliminary data.</text>
</comment>